<feature type="transmembrane region" description="Helical" evidence="1">
    <location>
        <begin position="42"/>
        <end position="59"/>
    </location>
</feature>
<dbReference type="Pfam" id="PF00756">
    <property type="entry name" value="Esterase"/>
    <property type="match status" value="1"/>
</dbReference>
<accession>A0ABV8J0L0</accession>
<dbReference type="PANTHER" id="PTHR48098:SF1">
    <property type="entry name" value="DIACYLGLYCEROL ACYLTRANSFERASE_MYCOLYLTRANSFERASE AG85A"/>
    <property type="match status" value="1"/>
</dbReference>
<sequence>MSGIVLTDGWVVTFLIAVTVAAAVATAAFWDRGRFRIVHRAAGLLIVQLLLLVSLAAVVNQQANFYITVGELLGQGGDTYAQTLPAGAPRLSADGGGGEDLDRWIADHPAAPGRGTVVPATLAGAETGYALPSYVYLPAGYPTPTAAPAGLPVVMFLAGYPGTVDSWLKSVGVADALDEAIAAGRLPPVIAVLAEQDPVRGRDSECVDSALGAKADTYLTGDIPEIIHRHFRAATGRQNWALAGYSTGGFCAVNLALRHPDRFGAAASLAGFFRPLIDHSTGDLYQGDLDLRRANDPRIMIGQSRPAPLNLFLTAGLDDRAAQRDLKAFAPLVKAPDTALVIADRPGGHNFTTWRSILPDLFGWLDAQFGGGGRTLTGL</sequence>
<evidence type="ECO:0000313" key="3">
    <source>
        <dbReference type="Proteomes" id="UP001595867"/>
    </source>
</evidence>
<evidence type="ECO:0000256" key="1">
    <source>
        <dbReference type="SAM" id="Phobius"/>
    </source>
</evidence>
<comment type="caution">
    <text evidence="2">The sequence shown here is derived from an EMBL/GenBank/DDBJ whole genome shotgun (WGS) entry which is preliminary data.</text>
</comment>
<keyword evidence="3" id="KW-1185">Reference proteome</keyword>
<dbReference type="InterPro" id="IPR050583">
    <property type="entry name" value="Mycobacterial_A85_antigen"/>
</dbReference>
<protein>
    <submittedName>
        <fullName evidence="2">Alpha/beta hydrolase</fullName>
    </submittedName>
</protein>
<dbReference type="RefSeq" id="WP_378070546.1">
    <property type="nucleotide sequence ID" value="NZ_JBHSBL010000021.1"/>
</dbReference>
<keyword evidence="1" id="KW-1133">Transmembrane helix</keyword>
<dbReference type="Gene3D" id="3.40.50.1820">
    <property type="entry name" value="alpha/beta hydrolase"/>
    <property type="match status" value="1"/>
</dbReference>
<feature type="transmembrane region" description="Helical" evidence="1">
    <location>
        <begin position="12"/>
        <end position="30"/>
    </location>
</feature>
<keyword evidence="2" id="KW-0378">Hydrolase</keyword>
<reference evidence="3" key="1">
    <citation type="journal article" date="2019" name="Int. J. Syst. Evol. Microbiol.">
        <title>The Global Catalogue of Microorganisms (GCM) 10K type strain sequencing project: providing services to taxonomists for standard genome sequencing and annotation.</title>
        <authorList>
            <consortium name="The Broad Institute Genomics Platform"/>
            <consortium name="The Broad Institute Genome Sequencing Center for Infectious Disease"/>
            <person name="Wu L."/>
            <person name="Ma J."/>
        </authorList>
    </citation>
    <scope>NUCLEOTIDE SEQUENCE [LARGE SCALE GENOMIC DNA]</scope>
    <source>
        <strain evidence="3">TBRC 5832</strain>
    </source>
</reference>
<evidence type="ECO:0000313" key="2">
    <source>
        <dbReference type="EMBL" id="MFC4069650.1"/>
    </source>
</evidence>
<dbReference type="InterPro" id="IPR000801">
    <property type="entry name" value="Esterase-like"/>
</dbReference>
<dbReference type="Proteomes" id="UP001595867">
    <property type="component" value="Unassembled WGS sequence"/>
</dbReference>
<organism evidence="2 3">
    <name type="scientific">Actinoplanes subglobosus</name>
    <dbReference type="NCBI Taxonomy" id="1547892"/>
    <lineage>
        <taxon>Bacteria</taxon>
        <taxon>Bacillati</taxon>
        <taxon>Actinomycetota</taxon>
        <taxon>Actinomycetes</taxon>
        <taxon>Micromonosporales</taxon>
        <taxon>Micromonosporaceae</taxon>
        <taxon>Actinoplanes</taxon>
    </lineage>
</organism>
<dbReference type="GO" id="GO:0016787">
    <property type="term" value="F:hydrolase activity"/>
    <property type="evidence" value="ECO:0007669"/>
    <property type="project" value="UniProtKB-KW"/>
</dbReference>
<name>A0ABV8J0L0_9ACTN</name>
<dbReference type="SUPFAM" id="SSF53474">
    <property type="entry name" value="alpha/beta-Hydrolases"/>
    <property type="match status" value="1"/>
</dbReference>
<gene>
    <name evidence="2" type="ORF">ACFO0C_32410</name>
</gene>
<dbReference type="EMBL" id="JBHSBL010000021">
    <property type="protein sequence ID" value="MFC4069650.1"/>
    <property type="molecule type" value="Genomic_DNA"/>
</dbReference>
<keyword evidence="1" id="KW-0812">Transmembrane</keyword>
<dbReference type="InterPro" id="IPR029058">
    <property type="entry name" value="AB_hydrolase_fold"/>
</dbReference>
<keyword evidence="1" id="KW-0472">Membrane</keyword>
<dbReference type="PANTHER" id="PTHR48098">
    <property type="entry name" value="ENTEROCHELIN ESTERASE-RELATED"/>
    <property type="match status" value="1"/>
</dbReference>
<proteinExistence type="predicted"/>